<keyword evidence="3" id="KW-1133">Transmembrane helix</keyword>
<keyword evidence="3" id="KW-0472">Membrane</keyword>
<evidence type="ECO:0000256" key="3">
    <source>
        <dbReference type="SAM" id="Phobius"/>
    </source>
</evidence>
<gene>
    <name evidence="5" type="ORF">GSF08_03705</name>
</gene>
<dbReference type="NCBIfam" id="TIGR00350">
    <property type="entry name" value="lytR_cpsA_psr"/>
    <property type="match status" value="1"/>
</dbReference>
<dbReference type="RefSeq" id="WP_160624468.1">
    <property type="nucleotide sequence ID" value="NZ_WUUQ01000001.1"/>
</dbReference>
<feature type="compositionally biased region" description="Low complexity" evidence="2">
    <location>
        <begin position="529"/>
        <end position="556"/>
    </location>
</feature>
<dbReference type="SUPFAM" id="SSF53850">
    <property type="entry name" value="Periplasmic binding protein-like II"/>
    <property type="match status" value="1"/>
</dbReference>
<feature type="transmembrane region" description="Helical" evidence="3">
    <location>
        <begin position="45"/>
        <end position="66"/>
    </location>
</feature>
<dbReference type="InterPro" id="IPR050922">
    <property type="entry name" value="LytR/CpsA/Psr_CW_biosynth"/>
</dbReference>
<dbReference type="InterPro" id="IPR004474">
    <property type="entry name" value="LytR_CpsA_psr"/>
</dbReference>
<feature type="transmembrane region" description="Helical" evidence="3">
    <location>
        <begin position="78"/>
        <end position="95"/>
    </location>
</feature>
<dbReference type="Gene3D" id="3.40.630.190">
    <property type="entry name" value="LCP protein"/>
    <property type="match status" value="1"/>
</dbReference>
<dbReference type="Gene3D" id="3.40.190.10">
    <property type="entry name" value="Periplasmic binding protein-like II"/>
    <property type="match status" value="1"/>
</dbReference>
<accession>A0A6N8U512</accession>
<dbReference type="EMBL" id="WUUQ01000001">
    <property type="protein sequence ID" value="MXQ73040.1"/>
    <property type="molecule type" value="Genomic_DNA"/>
</dbReference>
<feature type="region of interest" description="Disordered" evidence="2">
    <location>
        <begin position="512"/>
        <end position="596"/>
    </location>
</feature>
<dbReference type="PANTHER" id="PTHR33392:SF6">
    <property type="entry name" value="POLYISOPRENYL-TEICHOIC ACID--PEPTIDOGLYCAN TEICHOIC ACID TRANSFERASE TAGU"/>
    <property type="match status" value="1"/>
</dbReference>
<evidence type="ECO:0000313" key="6">
    <source>
        <dbReference type="Proteomes" id="UP000434036"/>
    </source>
</evidence>
<keyword evidence="3" id="KW-0812">Transmembrane</keyword>
<keyword evidence="6" id="KW-1185">Reference proteome</keyword>
<evidence type="ECO:0000256" key="2">
    <source>
        <dbReference type="SAM" id="MobiDB-lite"/>
    </source>
</evidence>
<name>A0A6N8U512_9FIRM</name>
<dbReference type="AlphaFoldDB" id="A0A6N8U512"/>
<dbReference type="Pfam" id="PF03816">
    <property type="entry name" value="LytR_cpsA_psr"/>
    <property type="match status" value="1"/>
</dbReference>
<dbReference type="Proteomes" id="UP000434036">
    <property type="component" value="Unassembled WGS sequence"/>
</dbReference>
<feature type="compositionally biased region" description="Polar residues" evidence="2">
    <location>
        <begin position="557"/>
        <end position="572"/>
    </location>
</feature>
<evidence type="ECO:0000256" key="1">
    <source>
        <dbReference type="ARBA" id="ARBA00006068"/>
    </source>
</evidence>
<organism evidence="5 6">
    <name type="scientific">Copranaerobaculum intestinale</name>
    <dbReference type="NCBI Taxonomy" id="2692629"/>
    <lineage>
        <taxon>Bacteria</taxon>
        <taxon>Bacillati</taxon>
        <taxon>Bacillota</taxon>
        <taxon>Erysipelotrichia</taxon>
        <taxon>Erysipelotrichales</taxon>
        <taxon>Erysipelotrichaceae</taxon>
        <taxon>Copranaerobaculum</taxon>
    </lineage>
</organism>
<comment type="caution">
    <text evidence="5">The sequence shown here is derived from an EMBL/GenBank/DDBJ whole genome shotgun (WGS) entry which is preliminary data.</text>
</comment>
<reference evidence="5 6" key="2">
    <citation type="submission" date="2020-01" db="EMBL/GenBank/DDBJ databases">
        <title>Clostridiaceae sp. nov. isolated from the gut of human by culturomics.</title>
        <authorList>
            <person name="Chang Y."/>
        </authorList>
    </citation>
    <scope>NUCLEOTIDE SEQUENCE [LARGE SCALE GENOMIC DNA]</scope>
    <source>
        <strain evidence="5 6">DONG20-135</strain>
    </source>
</reference>
<sequence>MKEKHPVKKIIRKYIWDFLLTLILLGFMGFFYFRLYTFAILPTKWMLVLLLIFVLIWAILMLLNFIRIKKWIMWCKRVFIVILCGLLAYTGFLIGKAEQTTKKVTTAELYSRISIAVITKNDASISKISDLSNSKIALQTGNDKAVSTFAKKKLKAEKTLSGAEYTSYEDYSSMMTALLNGEADAIIMPENKYTQYIEDNEVYTNGTKIIKRYVMKQKNQVSTSKKDIRYETFTVYLTGIDDVGSPDQNTRSDVNMLLVVSPQSNHIEMISIPRDSFVPNPALGNVNDKLTHTGNDGPENTVEAMEQVLGIDIDFYVKMSFTSVIDIIDAIGGIEVDVPISFCEQDENRSFEAKDLICLNPGKQKLNGKQALALARHRHSYTDIQRTEAQQKVIEGVVNKLISIASVSNANKLLDILPNLIKTNMPMDQITNFISYQLDHLKKWSFDSITLSNGSDGMLMTASYGAQPLYVYLLNYDDIQKVLDKYAELNSSMNFKKFGFDLQNLNKNRLTPPKGITWAGSDTSAYADNTPAEPETPTTQPTTPSEEPSNPETPNNGDQNTPTDPGSGNTPENPDDGSDTPPDNNGSDVGNNSGTN</sequence>
<reference evidence="5 6" key="1">
    <citation type="submission" date="2019-12" db="EMBL/GenBank/DDBJ databases">
        <authorList>
            <person name="Yang R."/>
        </authorList>
    </citation>
    <scope>NUCLEOTIDE SEQUENCE [LARGE SCALE GENOMIC DNA]</scope>
    <source>
        <strain evidence="5 6">DONG20-135</strain>
    </source>
</reference>
<feature type="compositionally biased region" description="Low complexity" evidence="2">
    <location>
        <begin position="583"/>
        <end position="596"/>
    </location>
</feature>
<feature type="domain" description="Cell envelope-related transcriptional attenuator" evidence="4">
    <location>
        <begin position="251"/>
        <end position="402"/>
    </location>
</feature>
<feature type="transmembrane region" description="Helical" evidence="3">
    <location>
        <begin position="14"/>
        <end position="33"/>
    </location>
</feature>
<evidence type="ECO:0000313" key="5">
    <source>
        <dbReference type="EMBL" id="MXQ73040.1"/>
    </source>
</evidence>
<dbReference type="PANTHER" id="PTHR33392">
    <property type="entry name" value="POLYISOPRENYL-TEICHOIC ACID--PEPTIDOGLYCAN TEICHOIC ACID TRANSFERASE TAGU"/>
    <property type="match status" value="1"/>
</dbReference>
<proteinExistence type="inferred from homology"/>
<comment type="similarity">
    <text evidence="1">Belongs to the LytR/CpsA/Psr (LCP) family.</text>
</comment>
<evidence type="ECO:0000259" key="4">
    <source>
        <dbReference type="Pfam" id="PF03816"/>
    </source>
</evidence>
<protein>
    <submittedName>
        <fullName evidence="5">Transporter substrate-binding domain-containing protein</fullName>
    </submittedName>
</protein>